<feature type="coiled-coil region" evidence="1">
    <location>
        <begin position="28"/>
        <end position="55"/>
    </location>
</feature>
<evidence type="ECO:0000313" key="2">
    <source>
        <dbReference type="EMBL" id="KAG8240143.1"/>
    </source>
</evidence>
<evidence type="ECO:0000256" key="1">
    <source>
        <dbReference type="SAM" id="Coils"/>
    </source>
</evidence>
<dbReference type="AlphaFoldDB" id="A0A8K0KTM7"/>
<comment type="caution">
    <text evidence="2">The sequence shown here is derived from an EMBL/GenBank/DDBJ whole genome shotgun (WGS) entry which is preliminary data.</text>
</comment>
<reference evidence="2" key="1">
    <citation type="submission" date="2013-04" db="EMBL/GenBank/DDBJ databases">
        <authorList>
            <person name="Qu J."/>
            <person name="Murali S.C."/>
            <person name="Bandaranaike D."/>
            <person name="Bellair M."/>
            <person name="Blankenburg K."/>
            <person name="Chao H."/>
            <person name="Dinh H."/>
            <person name="Doddapaneni H."/>
            <person name="Downs B."/>
            <person name="Dugan-Rocha S."/>
            <person name="Elkadiri S."/>
            <person name="Gnanaolivu R.D."/>
            <person name="Hernandez B."/>
            <person name="Javaid M."/>
            <person name="Jayaseelan J.C."/>
            <person name="Lee S."/>
            <person name="Li M."/>
            <person name="Ming W."/>
            <person name="Munidasa M."/>
            <person name="Muniz J."/>
            <person name="Nguyen L."/>
            <person name="Ongeri F."/>
            <person name="Osuji N."/>
            <person name="Pu L.-L."/>
            <person name="Puazo M."/>
            <person name="Qu C."/>
            <person name="Quiroz J."/>
            <person name="Raj R."/>
            <person name="Weissenberger G."/>
            <person name="Xin Y."/>
            <person name="Zou X."/>
            <person name="Han Y."/>
            <person name="Richards S."/>
            <person name="Worley K."/>
            <person name="Muzny D."/>
            <person name="Gibbs R."/>
        </authorList>
    </citation>
    <scope>NUCLEOTIDE SEQUENCE</scope>
    <source>
        <strain evidence="2">Sampled in the wild</strain>
    </source>
</reference>
<sequence length="202" mass="24151">MLEGHEYDKRWTIEDKIFQYRGLVSLYQRDKDNRVKEWQRELEEGQERLNQLKTDVYLLRLTLSSREKGDLTRIQNTLHGNRRLFLANKNKNALEICENLQQINCIKIKERNRLQHLKKQRLDHLEKSMVEMEVLKKRTENGYTAESDVQKKHLLLGKIEKIEVCNNGAKCVNHALKRMTTLMKEVLITLYLSYINKVNLRD</sequence>
<dbReference type="OrthoDB" id="7447178at2759"/>
<name>A0A8K0KTM7_LADFU</name>
<accession>A0A8K0KTM7</accession>
<proteinExistence type="predicted"/>
<evidence type="ECO:0000313" key="3">
    <source>
        <dbReference type="Proteomes" id="UP000792457"/>
    </source>
</evidence>
<reference evidence="2" key="2">
    <citation type="submission" date="2017-10" db="EMBL/GenBank/DDBJ databases">
        <title>Ladona fulva Genome sequencing and assembly.</title>
        <authorList>
            <person name="Murali S."/>
            <person name="Richards S."/>
            <person name="Bandaranaike D."/>
            <person name="Bellair M."/>
            <person name="Blankenburg K."/>
            <person name="Chao H."/>
            <person name="Dinh H."/>
            <person name="Doddapaneni H."/>
            <person name="Dugan-Rocha S."/>
            <person name="Elkadiri S."/>
            <person name="Gnanaolivu R."/>
            <person name="Hernandez B."/>
            <person name="Skinner E."/>
            <person name="Javaid M."/>
            <person name="Lee S."/>
            <person name="Li M."/>
            <person name="Ming W."/>
            <person name="Munidasa M."/>
            <person name="Muniz J."/>
            <person name="Nguyen L."/>
            <person name="Hughes D."/>
            <person name="Osuji N."/>
            <person name="Pu L.-L."/>
            <person name="Puazo M."/>
            <person name="Qu C."/>
            <person name="Quiroz J."/>
            <person name="Raj R."/>
            <person name="Weissenberger G."/>
            <person name="Xin Y."/>
            <person name="Zou X."/>
            <person name="Han Y."/>
            <person name="Worley K."/>
            <person name="Muzny D."/>
            <person name="Gibbs R."/>
        </authorList>
    </citation>
    <scope>NUCLEOTIDE SEQUENCE</scope>
    <source>
        <strain evidence="2">Sampled in the wild</strain>
    </source>
</reference>
<dbReference type="Proteomes" id="UP000792457">
    <property type="component" value="Unassembled WGS sequence"/>
</dbReference>
<keyword evidence="1" id="KW-0175">Coiled coil</keyword>
<organism evidence="2 3">
    <name type="scientific">Ladona fulva</name>
    <name type="common">Scarce chaser dragonfly</name>
    <name type="synonym">Libellula fulva</name>
    <dbReference type="NCBI Taxonomy" id="123851"/>
    <lineage>
        <taxon>Eukaryota</taxon>
        <taxon>Metazoa</taxon>
        <taxon>Ecdysozoa</taxon>
        <taxon>Arthropoda</taxon>
        <taxon>Hexapoda</taxon>
        <taxon>Insecta</taxon>
        <taxon>Pterygota</taxon>
        <taxon>Palaeoptera</taxon>
        <taxon>Odonata</taxon>
        <taxon>Epiprocta</taxon>
        <taxon>Anisoptera</taxon>
        <taxon>Libelluloidea</taxon>
        <taxon>Libellulidae</taxon>
        <taxon>Ladona</taxon>
    </lineage>
</organism>
<protein>
    <submittedName>
        <fullName evidence="2">Uncharacterized protein</fullName>
    </submittedName>
</protein>
<keyword evidence="3" id="KW-1185">Reference proteome</keyword>
<gene>
    <name evidence="2" type="ORF">J437_LFUL017574</name>
</gene>
<dbReference type="EMBL" id="KZ311887">
    <property type="protein sequence ID" value="KAG8240143.1"/>
    <property type="molecule type" value="Genomic_DNA"/>
</dbReference>